<name>A0ABT1W0M6_9PROT</name>
<dbReference type="EMBL" id="JAMZEJ010000009">
    <property type="protein sequence ID" value="MCQ8242148.1"/>
    <property type="molecule type" value="Genomic_DNA"/>
</dbReference>
<proteinExistence type="predicted"/>
<evidence type="ECO:0000313" key="3">
    <source>
        <dbReference type="EMBL" id="MCQ8242148.1"/>
    </source>
</evidence>
<evidence type="ECO:0000259" key="2">
    <source>
        <dbReference type="Pfam" id="PF00117"/>
    </source>
</evidence>
<evidence type="ECO:0000256" key="1">
    <source>
        <dbReference type="SAM" id="MobiDB-lite"/>
    </source>
</evidence>
<comment type="caution">
    <text evidence="3">The sequence shown here is derived from an EMBL/GenBank/DDBJ whole genome shotgun (WGS) entry which is preliminary data.</text>
</comment>
<dbReference type="Pfam" id="PF00117">
    <property type="entry name" value="GATase"/>
    <property type="match status" value="1"/>
</dbReference>
<gene>
    <name evidence="3" type="ORF">NFI88_15025</name>
</gene>
<sequence>MLFLVADSETAEQREKRRETAGCSSAESFASTLRTLAPGSGCEMVRPHEEGASAETRRSLDGYDGVFLSGSPLHVYEGGPGVRRQLSFMRSVFAAGVPCFGSCAGLQIAVAAVGGRVGSSPRHEVGLARRITATARGADHPLLAGRPASWDALSVHSDVVEQLPEGAVLLAGNSACPVQAVEIRHGGGLFWGVQYHPELSFSEIGAAIRRQSEALVDRKLARTRSDVDRQAELFDAVEAEPERPDLAWRLGIDEEVTDPGRRRRELVNFLAMLRDRAG</sequence>
<keyword evidence="4" id="KW-1185">Reference proteome</keyword>
<dbReference type="Proteomes" id="UP001524547">
    <property type="component" value="Unassembled WGS sequence"/>
</dbReference>
<accession>A0ABT1W0M6</accession>
<dbReference type="PANTHER" id="PTHR42695:SF5">
    <property type="entry name" value="GLUTAMINE AMIDOTRANSFERASE YLR126C-RELATED"/>
    <property type="match status" value="1"/>
</dbReference>
<protein>
    <submittedName>
        <fullName evidence="3">Type 1 glutamine amidotransferase</fullName>
    </submittedName>
</protein>
<evidence type="ECO:0000313" key="4">
    <source>
        <dbReference type="Proteomes" id="UP001524547"/>
    </source>
</evidence>
<feature type="domain" description="Glutamine amidotransferase" evidence="2">
    <location>
        <begin position="44"/>
        <end position="208"/>
    </location>
</feature>
<dbReference type="PROSITE" id="PS51273">
    <property type="entry name" value="GATASE_TYPE_1"/>
    <property type="match status" value="1"/>
</dbReference>
<reference evidence="3 4" key="1">
    <citation type="submission" date="2022-06" db="EMBL/GenBank/DDBJ databases">
        <title>Rhizosaccharibacter gen. nov. sp. nov. KSS12, endophytic bacteria isolated from sugarcane.</title>
        <authorList>
            <person name="Pitiwittayakul N."/>
        </authorList>
    </citation>
    <scope>NUCLEOTIDE SEQUENCE [LARGE SCALE GENOMIC DNA]</scope>
    <source>
        <strain evidence="3 4">KSS12</strain>
    </source>
</reference>
<keyword evidence="3" id="KW-0315">Glutamine amidotransferase</keyword>
<dbReference type="CDD" id="cd01741">
    <property type="entry name" value="GATase1_1"/>
    <property type="match status" value="1"/>
</dbReference>
<dbReference type="Gene3D" id="3.40.50.880">
    <property type="match status" value="1"/>
</dbReference>
<dbReference type="InterPro" id="IPR029062">
    <property type="entry name" value="Class_I_gatase-like"/>
</dbReference>
<dbReference type="RefSeq" id="WP_422920901.1">
    <property type="nucleotide sequence ID" value="NZ_JAMZEJ010000009.1"/>
</dbReference>
<dbReference type="SUPFAM" id="SSF52317">
    <property type="entry name" value="Class I glutamine amidotransferase-like"/>
    <property type="match status" value="1"/>
</dbReference>
<dbReference type="InterPro" id="IPR044992">
    <property type="entry name" value="ChyE-like"/>
</dbReference>
<organism evidence="3 4">
    <name type="scientific">Rhizosaccharibacter radicis</name>
    <dbReference type="NCBI Taxonomy" id="2782605"/>
    <lineage>
        <taxon>Bacteria</taxon>
        <taxon>Pseudomonadati</taxon>
        <taxon>Pseudomonadota</taxon>
        <taxon>Alphaproteobacteria</taxon>
        <taxon>Acetobacterales</taxon>
        <taxon>Acetobacteraceae</taxon>
        <taxon>Rhizosaccharibacter</taxon>
    </lineage>
</organism>
<dbReference type="InterPro" id="IPR017926">
    <property type="entry name" value="GATASE"/>
</dbReference>
<dbReference type="PANTHER" id="PTHR42695">
    <property type="entry name" value="GLUTAMINE AMIDOTRANSFERASE YLR126C-RELATED"/>
    <property type="match status" value="1"/>
</dbReference>
<feature type="compositionally biased region" description="Basic and acidic residues" evidence="1">
    <location>
        <begin position="11"/>
        <end position="20"/>
    </location>
</feature>
<feature type="region of interest" description="Disordered" evidence="1">
    <location>
        <begin position="1"/>
        <end position="24"/>
    </location>
</feature>